<name>A0A9D5C4J2_9LILI</name>
<evidence type="ECO:0000313" key="2">
    <source>
        <dbReference type="Proteomes" id="UP001085076"/>
    </source>
</evidence>
<dbReference type="EMBL" id="JAGGNH010000008">
    <property type="protein sequence ID" value="KAJ0965892.1"/>
    <property type="molecule type" value="Genomic_DNA"/>
</dbReference>
<evidence type="ECO:0000313" key="1">
    <source>
        <dbReference type="EMBL" id="KAJ0965892.1"/>
    </source>
</evidence>
<dbReference type="AlphaFoldDB" id="A0A9D5C4J2"/>
<gene>
    <name evidence="1" type="ORF">J5N97_027030</name>
</gene>
<protein>
    <submittedName>
        <fullName evidence="1">Uncharacterized protein</fullName>
    </submittedName>
</protein>
<sequence>MNLLMSASFDECCWWPTADGHIVAMIICPMVFSHIRMHYVKDCVLVIWLDVIATGHGKHERPTLFAGYCLAALWYELNSICKLKGKAEPLLRY</sequence>
<organism evidence="1 2">
    <name type="scientific">Dioscorea zingiberensis</name>
    <dbReference type="NCBI Taxonomy" id="325984"/>
    <lineage>
        <taxon>Eukaryota</taxon>
        <taxon>Viridiplantae</taxon>
        <taxon>Streptophyta</taxon>
        <taxon>Embryophyta</taxon>
        <taxon>Tracheophyta</taxon>
        <taxon>Spermatophyta</taxon>
        <taxon>Magnoliopsida</taxon>
        <taxon>Liliopsida</taxon>
        <taxon>Dioscoreales</taxon>
        <taxon>Dioscoreaceae</taxon>
        <taxon>Dioscorea</taxon>
    </lineage>
</organism>
<keyword evidence="2" id="KW-1185">Reference proteome</keyword>
<accession>A0A9D5C4J2</accession>
<comment type="caution">
    <text evidence="1">The sequence shown here is derived from an EMBL/GenBank/DDBJ whole genome shotgun (WGS) entry which is preliminary data.</text>
</comment>
<reference evidence="1" key="2">
    <citation type="journal article" date="2022" name="Hortic Res">
        <title>The genome of Dioscorea zingiberensis sheds light on the biosynthesis, origin and evolution of the medicinally important diosgenin saponins.</title>
        <authorList>
            <person name="Li Y."/>
            <person name="Tan C."/>
            <person name="Li Z."/>
            <person name="Guo J."/>
            <person name="Li S."/>
            <person name="Chen X."/>
            <person name="Wang C."/>
            <person name="Dai X."/>
            <person name="Yang H."/>
            <person name="Song W."/>
            <person name="Hou L."/>
            <person name="Xu J."/>
            <person name="Tong Z."/>
            <person name="Xu A."/>
            <person name="Yuan X."/>
            <person name="Wang W."/>
            <person name="Yang Q."/>
            <person name="Chen L."/>
            <person name="Sun Z."/>
            <person name="Wang K."/>
            <person name="Pan B."/>
            <person name="Chen J."/>
            <person name="Bao Y."/>
            <person name="Liu F."/>
            <person name="Qi X."/>
            <person name="Gang D.R."/>
            <person name="Wen J."/>
            <person name="Li J."/>
        </authorList>
    </citation>
    <scope>NUCLEOTIDE SEQUENCE</scope>
    <source>
        <strain evidence="1">Dzin_1.0</strain>
    </source>
</reference>
<reference evidence="1" key="1">
    <citation type="submission" date="2021-03" db="EMBL/GenBank/DDBJ databases">
        <authorList>
            <person name="Li Z."/>
            <person name="Yang C."/>
        </authorList>
    </citation>
    <scope>NUCLEOTIDE SEQUENCE</scope>
    <source>
        <strain evidence="1">Dzin_1.0</strain>
        <tissue evidence="1">Leaf</tissue>
    </source>
</reference>
<dbReference type="Proteomes" id="UP001085076">
    <property type="component" value="Miscellaneous, Linkage group lg08"/>
</dbReference>
<proteinExistence type="predicted"/>